<sequence>MNKSVDDAEATLVRQCLAGSETAWRELYGRFVVLVRNVISKHARLTEPEIDDITQTVFLTLTSALRNFDAQHSLSSFICLVTERVLVDELRKGSAAKRSALTLSVDNHDGSDEASQIQSPEDLPDVLIERFEQALLLRTALDQIDADCRDLLKLRYFKGLSFNEIAVMLGVAENTLNVRANRCLTKLKAAYKLCVTTRAKTSRPTRLTKC</sequence>
<evidence type="ECO:0000256" key="4">
    <source>
        <dbReference type="ARBA" id="ARBA00023163"/>
    </source>
</evidence>
<dbReference type="EMBL" id="DTGT01000255">
    <property type="protein sequence ID" value="HGH61261.1"/>
    <property type="molecule type" value="Genomic_DNA"/>
</dbReference>
<keyword evidence="2" id="KW-0805">Transcription regulation</keyword>
<reference evidence="7" key="1">
    <citation type="journal article" date="2020" name="mSystems">
        <title>Genome- and Community-Level Interaction Insights into Carbon Utilization and Element Cycling Functions of Hydrothermarchaeota in Hydrothermal Sediment.</title>
        <authorList>
            <person name="Zhou Z."/>
            <person name="Liu Y."/>
            <person name="Xu W."/>
            <person name="Pan J."/>
            <person name="Luo Z.H."/>
            <person name="Li M."/>
        </authorList>
    </citation>
    <scope>NUCLEOTIDE SEQUENCE [LARGE SCALE GENOMIC DNA]</scope>
    <source>
        <strain evidence="7">SpSt-769</strain>
    </source>
</reference>
<dbReference type="Gene3D" id="1.10.1740.10">
    <property type="match status" value="1"/>
</dbReference>
<evidence type="ECO:0000256" key="1">
    <source>
        <dbReference type="ARBA" id="ARBA00010641"/>
    </source>
</evidence>
<dbReference type="InterPro" id="IPR013249">
    <property type="entry name" value="RNA_pol_sigma70_r4_t2"/>
</dbReference>
<dbReference type="Pfam" id="PF08281">
    <property type="entry name" value="Sigma70_r4_2"/>
    <property type="match status" value="1"/>
</dbReference>
<dbReference type="NCBIfam" id="TIGR02937">
    <property type="entry name" value="sigma70-ECF"/>
    <property type="match status" value="1"/>
</dbReference>
<dbReference type="PANTHER" id="PTHR43133">
    <property type="entry name" value="RNA POLYMERASE ECF-TYPE SIGMA FACTO"/>
    <property type="match status" value="1"/>
</dbReference>
<dbReference type="Gene3D" id="1.10.10.10">
    <property type="entry name" value="Winged helix-like DNA-binding domain superfamily/Winged helix DNA-binding domain"/>
    <property type="match status" value="1"/>
</dbReference>
<dbReference type="InterPro" id="IPR039425">
    <property type="entry name" value="RNA_pol_sigma-70-like"/>
</dbReference>
<dbReference type="Pfam" id="PF04542">
    <property type="entry name" value="Sigma70_r2"/>
    <property type="match status" value="1"/>
</dbReference>
<comment type="similarity">
    <text evidence="1">Belongs to the sigma-70 factor family. ECF subfamily.</text>
</comment>
<dbReference type="GO" id="GO:0003677">
    <property type="term" value="F:DNA binding"/>
    <property type="evidence" value="ECO:0007669"/>
    <property type="project" value="InterPro"/>
</dbReference>
<dbReference type="InterPro" id="IPR013324">
    <property type="entry name" value="RNA_pol_sigma_r3/r4-like"/>
</dbReference>
<evidence type="ECO:0000256" key="2">
    <source>
        <dbReference type="ARBA" id="ARBA00023015"/>
    </source>
</evidence>
<feature type="domain" description="RNA polymerase sigma factor 70 region 4 type 2" evidence="6">
    <location>
        <begin position="136"/>
        <end position="187"/>
    </location>
</feature>
<name>A0A7C4AS32_9BACT</name>
<dbReference type="SUPFAM" id="SSF88946">
    <property type="entry name" value="Sigma2 domain of RNA polymerase sigma factors"/>
    <property type="match status" value="1"/>
</dbReference>
<protein>
    <submittedName>
        <fullName evidence="7">Sigma-70 family RNA polymerase sigma factor</fullName>
    </submittedName>
</protein>
<dbReference type="GO" id="GO:0016987">
    <property type="term" value="F:sigma factor activity"/>
    <property type="evidence" value="ECO:0007669"/>
    <property type="project" value="UniProtKB-KW"/>
</dbReference>
<keyword evidence="3" id="KW-0731">Sigma factor</keyword>
<feature type="domain" description="RNA polymerase sigma-70 region 2" evidence="5">
    <location>
        <begin position="27"/>
        <end position="93"/>
    </location>
</feature>
<evidence type="ECO:0000256" key="3">
    <source>
        <dbReference type="ARBA" id="ARBA00023082"/>
    </source>
</evidence>
<proteinExistence type="inferred from homology"/>
<comment type="caution">
    <text evidence="7">The sequence shown here is derived from an EMBL/GenBank/DDBJ whole genome shotgun (WGS) entry which is preliminary data.</text>
</comment>
<dbReference type="InterPro" id="IPR013325">
    <property type="entry name" value="RNA_pol_sigma_r2"/>
</dbReference>
<dbReference type="AlphaFoldDB" id="A0A7C4AS32"/>
<dbReference type="PANTHER" id="PTHR43133:SF51">
    <property type="entry name" value="RNA POLYMERASE SIGMA FACTOR"/>
    <property type="match status" value="1"/>
</dbReference>
<keyword evidence="4" id="KW-0804">Transcription</keyword>
<dbReference type="GO" id="GO:0006352">
    <property type="term" value="P:DNA-templated transcription initiation"/>
    <property type="evidence" value="ECO:0007669"/>
    <property type="project" value="InterPro"/>
</dbReference>
<accession>A0A7C4AS32</accession>
<dbReference type="SUPFAM" id="SSF88659">
    <property type="entry name" value="Sigma3 and sigma4 domains of RNA polymerase sigma factors"/>
    <property type="match status" value="1"/>
</dbReference>
<evidence type="ECO:0000313" key="7">
    <source>
        <dbReference type="EMBL" id="HGH61261.1"/>
    </source>
</evidence>
<evidence type="ECO:0000259" key="5">
    <source>
        <dbReference type="Pfam" id="PF04542"/>
    </source>
</evidence>
<gene>
    <name evidence="7" type="ORF">ENV54_08190</name>
</gene>
<dbReference type="InterPro" id="IPR036388">
    <property type="entry name" value="WH-like_DNA-bd_sf"/>
</dbReference>
<dbReference type="InterPro" id="IPR014284">
    <property type="entry name" value="RNA_pol_sigma-70_dom"/>
</dbReference>
<dbReference type="InterPro" id="IPR007627">
    <property type="entry name" value="RNA_pol_sigma70_r2"/>
</dbReference>
<evidence type="ECO:0000259" key="6">
    <source>
        <dbReference type="Pfam" id="PF08281"/>
    </source>
</evidence>
<organism evidence="7">
    <name type="scientific">Desulfomonile tiedjei</name>
    <dbReference type="NCBI Taxonomy" id="2358"/>
    <lineage>
        <taxon>Bacteria</taxon>
        <taxon>Pseudomonadati</taxon>
        <taxon>Thermodesulfobacteriota</taxon>
        <taxon>Desulfomonilia</taxon>
        <taxon>Desulfomonilales</taxon>
        <taxon>Desulfomonilaceae</taxon>
        <taxon>Desulfomonile</taxon>
    </lineage>
</organism>